<evidence type="ECO:0000313" key="1">
    <source>
        <dbReference type="EMBL" id="KMZ62885.1"/>
    </source>
</evidence>
<dbReference type="OrthoDB" id="67688at2759"/>
<comment type="caution">
    <text evidence="1">The sequence shown here is derived from an EMBL/GenBank/DDBJ whole genome shotgun (WGS) entry which is preliminary data.</text>
</comment>
<dbReference type="Proteomes" id="UP000036987">
    <property type="component" value="Unassembled WGS sequence"/>
</dbReference>
<evidence type="ECO:0000313" key="2">
    <source>
        <dbReference type="Proteomes" id="UP000036987"/>
    </source>
</evidence>
<accession>A0A0K9P3S4</accession>
<proteinExistence type="predicted"/>
<sequence>MNGNERFFLSCDINLPVTFKIGSFEGSLPESNRKSFILSVRTRLYRYINETLNKL</sequence>
<dbReference type="EMBL" id="LFYR01001305">
    <property type="protein sequence ID" value="KMZ62885.1"/>
    <property type="molecule type" value="Genomic_DNA"/>
</dbReference>
<name>A0A0K9P3S4_ZOSMR</name>
<keyword evidence="2" id="KW-1185">Reference proteome</keyword>
<gene>
    <name evidence="1" type="ORF">ZOSMA_43G00670</name>
</gene>
<reference evidence="2" key="1">
    <citation type="journal article" date="2016" name="Nature">
        <title>The genome of the seagrass Zostera marina reveals angiosperm adaptation to the sea.</title>
        <authorList>
            <person name="Olsen J.L."/>
            <person name="Rouze P."/>
            <person name="Verhelst B."/>
            <person name="Lin Y.-C."/>
            <person name="Bayer T."/>
            <person name="Collen J."/>
            <person name="Dattolo E."/>
            <person name="De Paoli E."/>
            <person name="Dittami S."/>
            <person name="Maumus F."/>
            <person name="Michel G."/>
            <person name="Kersting A."/>
            <person name="Lauritano C."/>
            <person name="Lohaus R."/>
            <person name="Toepel M."/>
            <person name="Tonon T."/>
            <person name="Vanneste K."/>
            <person name="Amirebrahimi M."/>
            <person name="Brakel J."/>
            <person name="Bostroem C."/>
            <person name="Chovatia M."/>
            <person name="Grimwood J."/>
            <person name="Jenkins J.W."/>
            <person name="Jueterbock A."/>
            <person name="Mraz A."/>
            <person name="Stam W.T."/>
            <person name="Tice H."/>
            <person name="Bornberg-Bauer E."/>
            <person name="Green P.J."/>
            <person name="Pearson G.A."/>
            <person name="Procaccini G."/>
            <person name="Duarte C.M."/>
            <person name="Schmutz J."/>
            <person name="Reusch T.B.H."/>
            <person name="Van de Peer Y."/>
        </authorList>
    </citation>
    <scope>NUCLEOTIDE SEQUENCE [LARGE SCALE GENOMIC DNA]</scope>
    <source>
        <strain evidence="2">cv. Finnish</strain>
    </source>
</reference>
<dbReference type="AlphaFoldDB" id="A0A0K9P3S4"/>
<organism evidence="1 2">
    <name type="scientific">Zostera marina</name>
    <name type="common">Eelgrass</name>
    <dbReference type="NCBI Taxonomy" id="29655"/>
    <lineage>
        <taxon>Eukaryota</taxon>
        <taxon>Viridiplantae</taxon>
        <taxon>Streptophyta</taxon>
        <taxon>Embryophyta</taxon>
        <taxon>Tracheophyta</taxon>
        <taxon>Spermatophyta</taxon>
        <taxon>Magnoliopsida</taxon>
        <taxon>Liliopsida</taxon>
        <taxon>Zosteraceae</taxon>
        <taxon>Zostera</taxon>
    </lineage>
</organism>
<protein>
    <submittedName>
        <fullName evidence="1">Uncharacterized protein</fullName>
    </submittedName>
</protein>